<evidence type="ECO:0000256" key="1">
    <source>
        <dbReference type="SAM" id="MobiDB-lite"/>
    </source>
</evidence>
<reference evidence="3" key="1">
    <citation type="journal article" date="2019" name="Int. J. Syst. Evol. Microbiol.">
        <title>The Global Catalogue of Microorganisms (GCM) 10K type strain sequencing project: providing services to taxonomists for standard genome sequencing and annotation.</title>
        <authorList>
            <consortium name="The Broad Institute Genomics Platform"/>
            <consortium name="The Broad Institute Genome Sequencing Center for Infectious Disease"/>
            <person name="Wu L."/>
            <person name="Ma J."/>
        </authorList>
    </citation>
    <scope>NUCLEOTIDE SEQUENCE [LARGE SCALE GENOMIC DNA]</scope>
    <source>
        <strain evidence="3">CCUG 62952</strain>
    </source>
</reference>
<dbReference type="InterPro" id="IPR058238">
    <property type="entry name" value="Lant_leader_dom"/>
</dbReference>
<protein>
    <submittedName>
        <fullName evidence="2">Class I lanthipeptide</fullName>
    </submittedName>
</protein>
<organism evidence="2 3">
    <name type="scientific">Sungkyunkwania multivorans</name>
    <dbReference type="NCBI Taxonomy" id="1173618"/>
    <lineage>
        <taxon>Bacteria</taxon>
        <taxon>Pseudomonadati</taxon>
        <taxon>Bacteroidota</taxon>
        <taxon>Flavobacteriia</taxon>
        <taxon>Flavobacteriales</taxon>
        <taxon>Flavobacteriaceae</taxon>
        <taxon>Sungkyunkwania</taxon>
    </lineage>
</organism>
<dbReference type="EMBL" id="JBHTJH010000017">
    <property type="protein sequence ID" value="MFD0862872.1"/>
    <property type="molecule type" value="Genomic_DNA"/>
</dbReference>
<dbReference type="NCBIfam" id="NF038153">
    <property type="entry name" value="lant_leader_L1a"/>
    <property type="match status" value="1"/>
</dbReference>
<accession>A0ABW3D074</accession>
<evidence type="ECO:0000313" key="3">
    <source>
        <dbReference type="Proteomes" id="UP001596978"/>
    </source>
</evidence>
<name>A0ABW3D074_9FLAO</name>
<keyword evidence="3" id="KW-1185">Reference proteome</keyword>
<comment type="caution">
    <text evidence="2">The sequence shown here is derived from an EMBL/GenBank/DDBJ whole genome shotgun (WGS) entry which is preliminary data.</text>
</comment>
<evidence type="ECO:0000313" key="2">
    <source>
        <dbReference type="EMBL" id="MFD0862872.1"/>
    </source>
</evidence>
<dbReference type="RefSeq" id="WP_386408412.1">
    <property type="nucleotide sequence ID" value="NZ_JBHTJH010000017.1"/>
</dbReference>
<feature type="region of interest" description="Disordered" evidence="1">
    <location>
        <begin position="32"/>
        <end position="51"/>
    </location>
</feature>
<sequence>MKKNERNMLSIEKLTIAKLSSTAMRNINGGDCLPTEHYGDPGPTTEIKHIP</sequence>
<gene>
    <name evidence="2" type="ORF">ACFQ1M_11720</name>
</gene>
<dbReference type="Proteomes" id="UP001596978">
    <property type="component" value="Unassembled WGS sequence"/>
</dbReference>
<proteinExistence type="predicted"/>